<evidence type="ECO:0000259" key="12">
    <source>
        <dbReference type="Pfam" id="PF02687"/>
    </source>
</evidence>
<dbReference type="InterPro" id="IPR004513">
    <property type="entry name" value="FtsX"/>
</dbReference>
<keyword evidence="9 10" id="KW-0131">Cell cycle</keyword>
<evidence type="ECO:0000259" key="13">
    <source>
        <dbReference type="Pfam" id="PF18075"/>
    </source>
</evidence>
<dbReference type="GO" id="GO:0051301">
    <property type="term" value="P:cell division"/>
    <property type="evidence" value="ECO:0007669"/>
    <property type="project" value="UniProtKB-KW"/>
</dbReference>
<sequence length="301" mass="33230">MKSSSFGYLIKEGARNIYANRMMSIASIGTLVACLLLIGSAVLFSLDVNNVVGVMESQNEVVAFLYDEVTDSEIEEMTKELEQMENVQSVRFISKEEGLTQWLDTLGEDGELLESFYEDNFVPNSYSIKVKDLARMEETVKEIQSRWEVEKVNAPYEVASTLTSIKNGVYLGGSAIVLILGAVSLIIIANTIKITVFNRRKEINIMKFVGATDSFIRLPFVVEGLILGLVSATIAFLMLWAGYGYVIGVIAESQTSWVQMIAQNFIVFKDIALPLYGGFALLGIGIGVGGSMVFVRKHLRV</sequence>
<dbReference type="Pfam" id="PF18075">
    <property type="entry name" value="FtsX_ECD"/>
    <property type="match status" value="1"/>
</dbReference>
<feature type="transmembrane region" description="Helical" evidence="11">
    <location>
        <begin position="21"/>
        <end position="46"/>
    </location>
</feature>
<dbReference type="PROSITE" id="PS51257">
    <property type="entry name" value="PROKAR_LIPOPROTEIN"/>
    <property type="match status" value="1"/>
</dbReference>
<evidence type="ECO:0000256" key="5">
    <source>
        <dbReference type="ARBA" id="ARBA00022618"/>
    </source>
</evidence>
<keyword evidence="8 10" id="KW-0472">Membrane</keyword>
<evidence type="ECO:0000256" key="6">
    <source>
        <dbReference type="ARBA" id="ARBA00022692"/>
    </source>
</evidence>
<evidence type="ECO:0000256" key="2">
    <source>
        <dbReference type="ARBA" id="ARBA00007379"/>
    </source>
</evidence>
<comment type="subcellular location">
    <subcellularLocation>
        <location evidence="1">Cell membrane</location>
        <topology evidence="1">Multi-pass membrane protein</topology>
    </subcellularLocation>
</comment>
<dbReference type="InterPro" id="IPR040690">
    <property type="entry name" value="FtsX_ECD"/>
</dbReference>
<evidence type="ECO:0000256" key="3">
    <source>
        <dbReference type="ARBA" id="ARBA00021907"/>
    </source>
</evidence>
<organism evidence="14">
    <name type="scientific">uncultured Anaerotruncus sp</name>
    <dbReference type="NCBI Taxonomy" id="905011"/>
    <lineage>
        <taxon>Bacteria</taxon>
        <taxon>Bacillati</taxon>
        <taxon>Bacillota</taxon>
        <taxon>Clostridia</taxon>
        <taxon>Eubacteriales</taxon>
        <taxon>Oscillospiraceae</taxon>
        <taxon>Anaerotruncus</taxon>
        <taxon>environmental samples</taxon>
    </lineage>
</organism>
<evidence type="ECO:0000256" key="11">
    <source>
        <dbReference type="SAM" id="Phobius"/>
    </source>
</evidence>
<feature type="transmembrane region" description="Helical" evidence="11">
    <location>
        <begin position="169"/>
        <end position="192"/>
    </location>
</feature>
<evidence type="ECO:0000256" key="8">
    <source>
        <dbReference type="ARBA" id="ARBA00023136"/>
    </source>
</evidence>
<keyword evidence="7 11" id="KW-1133">Transmembrane helix</keyword>
<proteinExistence type="inferred from homology"/>
<dbReference type="InterPro" id="IPR003838">
    <property type="entry name" value="ABC3_permease_C"/>
</dbReference>
<dbReference type="AlphaFoldDB" id="A0A6N2T6G3"/>
<comment type="similarity">
    <text evidence="2 10">Belongs to the ABC-4 integral membrane protein family. FtsX subfamily.</text>
</comment>
<evidence type="ECO:0000256" key="1">
    <source>
        <dbReference type="ARBA" id="ARBA00004651"/>
    </source>
</evidence>
<dbReference type="PANTHER" id="PTHR47755:SF1">
    <property type="entry name" value="CELL DIVISION PROTEIN FTSX"/>
    <property type="match status" value="1"/>
</dbReference>
<dbReference type="GO" id="GO:0005886">
    <property type="term" value="C:plasma membrane"/>
    <property type="evidence" value="ECO:0007669"/>
    <property type="project" value="UniProtKB-SubCell"/>
</dbReference>
<dbReference type="NCBIfam" id="NF038347">
    <property type="entry name" value="FtsX_Gpos"/>
    <property type="match status" value="1"/>
</dbReference>
<evidence type="ECO:0000256" key="7">
    <source>
        <dbReference type="ARBA" id="ARBA00022989"/>
    </source>
</evidence>
<feature type="transmembrane region" description="Helical" evidence="11">
    <location>
        <begin position="271"/>
        <end position="295"/>
    </location>
</feature>
<comment type="function">
    <text evidence="10">Part of the ABC transporter FtsEX involved in asymmetric cellular division facilitating the initiation of sporulation.</text>
</comment>
<dbReference type="PANTHER" id="PTHR47755">
    <property type="entry name" value="CELL DIVISION PROTEIN FTSX"/>
    <property type="match status" value="1"/>
</dbReference>
<dbReference type="PIRSF" id="PIRSF003097">
    <property type="entry name" value="FtsX"/>
    <property type="match status" value="1"/>
</dbReference>
<dbReference type="EMBL" id="CACRSL010000003">
    <property type="protein sequence ID" value="VYT01288.1"/>
    <property type="molecule type" value="Genomic_DNA"/>
</dbReference>
<feature type="domain" description="FtsX extracellular" evidence="13">
    <location>
        <begin position="60"/>
        <end position="152"/>
    </location>
</feature>
<dbReference type="InterPro" id="IPR058204">
    <property type="entry name" value="FtsX_firmicutes-type"/>
</dbReference>
<keyword evidence="4 10" id="KW-1003">Cell membrane</keyword>
<keyword evidence="5 10" id="KW-0132">Cell division</keyword>
<name>A0A6N2T6G3_9FIRM</name>
<dbReference type="Pfam" id="PF02687">
    <property type="entry name" value="FtsX"/>
    <property type="match status" value="1"/>
</dbReference>
<evidence type="ECO:0000256" key="4">
    <source>
        <dbReference type="ARBA" id="ARBA00022475"/>
    </source>
</evidence>
<evidence type="ECO:0000313" key="14">
    <source>
        <dbReference type="EMBL" id="VYT01288.1"/>
    </source>
</evidence>
<gene>
    <name evidence="14" type="primary">ftsX</name>
    <name evidence="14" type="ORF">AULFYP135_01288</name>
</gene>
<feature type="transmembrane region" description="Helical" evidence="11">
    <location>
        <begin position="225"/>
        <end position="251"/>
    </location>
</feature>
<reference evidence="14" key="1">
    <citation type="submission" date="2019-11" db="EMBL/GenBank/DDBJ databases">
        <authorList>
            <person name="Feng L."/>
        </authorList>
    </citation>
    <scope>NUCLEOTIDE SEQUENCE</scope>
    <source>
        <strain evidence="14">AundefinedLFYP135</strain>
    </source>
</reference>
<dbReference type="Gene3D" id="3.30.70.3040">
    <property type="match status" value="1"/>
</dbReference>
<evidence type="ECO:0000256" key="9">
    <source>
        <dbReference type="ARBA" id="ARBA00023306"/>
    </source>
</evidence>
<evidence type="ECO:0000256" key="10">
    <source>
        <dbReference type="PIRNR" id="PIRNR003097"/>
    </source>
</evidence>
<protein>
    <recommendedName>
        <fullName evidence="3 10">Cell division protein FtsX</fullName>
    </recommendedName>
</protein>
<keyword evidence="6 11" id="KW-0812">Transmembrane</keyword>
<accession>A0A6N2T6G3</accession>
<feature type="domain" description="ABC3 transporter permease C-terminal" evidence="12">
    <location>
        <begin position="175"/>
        <end position="297"/>
    </location>
</feature>